<dbReference type="Proteomes" id="UP000299102">
    <property type="component" value="Unassembled WGS sequence"/>
</dbReference>
<evidence type="ECO:0000313" key="3">
    <source>
        <dbReference type="Proteomes" id="UP000299102"/>
    </source>
</evidence>
<organism evidence="2 3">
    <name type="scientific">Eumeta variegata</name>
    <name type="common">Bagworm moth</name>
    <name type="synonym">Eumeta japonica</name>
    <dbReference type="NCBI Taxonomy" id="151549"/>
    <lineage>
        <taxon>Eukaryota</taxon>
        <taxon>Metazoa</taxon>
        <taxon>Ecdysozoa</taxon>
        <taxon>Arthropoda</taxon>
        <taxon>Hexapoda</taxon>
        <taxon>Insecta</taxon>
        <taxon>Pterygota</taxon>
        <taxon>Neoptera</taxon>
        <taxon>Endopterygota</taxon>
        <taxon>Lepidoptera</taxon>
        <taxon>Glossata</taxon>
        <taxon>Ditrysia</taxon>
        <taxon>Tineoidea</taxon>
        <taxon>Psychidae</taxon>
        <taxon>Oiketicinae</taxon>
        <taxon>Eumeta</taxon>
    </lineage>
</organism>
<keyword evidence="3" id="KW-1185">Reference proteome</keyword>
<protein>
    <submittedName>
        <fullName evidence="2">Uncharacterized protein</fullName>
    </submittedName>
</protein>
<evidence type="ECO:0000256" key="1">
    <source>
        <dbReference type="SAM" id="MobiDB-lite"/>
    </source>
</evidence>
<gene>
    <name evidence="2" type="ORF">EVAR_83101_1</name>
</gene>
<proteinExistence type="predicted"/>
<accession>A0A4C1WN02</accession>
<dbReference type="EMBL" id="BGZK01000598">
    <property type="protein sequence ID" value="GBP52240.1"/>
    <property type="molecule type" value="Genomic_DNA"/>
</dbReference>
<name>A0A4C1WN02_EUMVA</name>
<reference evidence="2 3" key="1">
    <citation type="journal article" date="2019" name="Commun. Biol.">
        <title>The bagworm genome reveals a unique fibroin gene that provides high tensile strength.</title>
        <authorList>
            <person name="Kono N."/>
            <person name="Nakamura H."/>
            <person name="Ohtoshi R."/>
            <person name="Tomita M."/>
            <person name="Numata K."/>
            <person name="Arakawa K."/>
        </authorList>
    </citation>
    <scope>NUCLEOTIDE SEQUENCE [LARGE SCALE GENOMIC DNA]</scope>
</reference>
<feature type="region of interest" description="Disordered" evidence="1">
    <location>
        <begin position="35"/>
        <end position="69"/>
    </location>
</feature>
<dbReference type="AlphaFoldDB" id="A0A4C1WN02"/>
<comment type="caution">
    <text evidence="2">The sequence shown here is derived from an EMBL/GenBank/DDBJ whole genome shotgun (WGS) entry which is preliminary data.</text>
</comment>
<evidence type="ECO:0000313" key="2">
    <source>
        <dbReference type="EMBL" id="GBP52240.1"/>
    </source>
</evidence>
<sequence>MLTFEKRSSHFTARPFESLRSRVRTRLNLLRSNVSCSTTRGDGRQHAGLKPPLVPDESATAAGKAPDKS</sequence>